<comment type="caution">
    <text evidence="1">The sequence shown here is derived from an EMBL/GenBank/DDBJ whole genome shotgun (WGS) entry which is preliminary data.</text>
</comment>
<sequence>MEYLLYRRRISTGHASFDELYVKFFGDIPEEQNLRTSQNESFESLHQQHYHNNANTEMINQQCKFDDLYAKFADKFQAFDEEKCSPDFIYTLVDNTSNDANQKCEFTSFPQTGSKTTSSLHKQTFTNIKISKRK</sequence>
<evidence type="ECO:0000313" key="2">
    <source>
        <dbReference type="Proteomes" id="UP000789375"/>
    </source>
</evidence>
<reference evidence="1" key="1">
    <citation type="submission" date="2021-06" db="EMBL/GenBank/DDBJ databases">
        <authorList>
            <person name="Kallberg Y."/>
            <person name="Tangrot J."/>
            <person name="Rosling A."/>
        </authorList>
    </citation>
    <scope>NUCLEOTIDE SEQUENCE</scope>
    <source>
        <strain evidence="1">87-6 pot B 2015</strain>
    </source>
</reference>
<name>A0A9N9CSJ7_FUNMO</name>
<dbReference type="EMBL" id="CAJVPP010002775">
    <property type="protein sequence ID" value="CAG8611315.1"/>
    <property type="molecule type" value="Genomic_DNA"/>
</dbReference>
<dbReference type="AlphaFoldDB" id="A0A9N9CSJ7"/>
<proteinExistence type="predicted"/>
<protein>
    <submittedName>
        <fullName evidence="1">5673_t:CDS:1</fullName>
    </submittedName>
</protein>
<organism evidence="1 2">
    <name type="scientific">Funneliformis mosseae</name>
    <name type="common">Endomycorrhizal fungus</name>
    <name type="synonym">Glomus mosseae</name>
    <dbReference type="NCBI Taxonomy" id="27381"/>
    <lineage>
        <taxon>Eukaryota</taxon>
        <taxon>Fungi</taxon>
        <taxon>Fungi incertae sedis</taxon>
        <taxon>Mucoromycota</taxon>
        <taxon>Glomeromycotina</taxon>
        <taxon>Glomeromycetes</taxon>
        <taxon>Glomerales</taxon>
        <taxon>Glomeraceae</taxon>
        <taxon>Funneliformis</taxon>
    </lineage>
</organism>
<keyword evidence="2" id="KW-1185">Reference proteome</keyword>
<gene>
    <name evidence="1" type="ORF">FMOSSE_LOCUS9476</name>
</gene>
<dbReference type="Proteomes" id="UP000789375">
    <property type="component" value="Unassembled WGS sequence"/>
</dbReference>
<accession>A0A9N9CSJ7</accession>
<evidence type="ECO:0000313" key="1">
    <source>
        <dbReference type="EMBL" id="CAG8611315.1"/>
    </source>
</evidence>